<dbReference type="Pfam" id="PF02674">
    <property type="entry name" value="Colicin_V"/>
    <property type="match status" value="1"/>
</dbReference>
<comment type="subcellular location">
    <subcellularLocation>
        <location evidence="1">Membrane</location>
        <topology evidence="1">Multi-pass membrane protein</topology>
    </subcellularLocation>
</comment>
<reference evidence="6 7" key="1">
    <citation type="submission" date="2019-01" db="EMBL/GenBank/DDBJ databases">
        <title>Ktedonosporobacter rubrisoli SCAWS-G2.</title>
        <authorList>
            <person name="Huang Y."/>
            <person name="Yan B."/>
        </authorList>
    </citation>
    <scope>NUCLEOTIDE SEQUENCE [LARGE SCALE GENOMIC DNA]</scope>
    <source>
        <strain evidence="6 7">SCAWS-G2</strain>
    </source>
</reference>
<keyword evidence="4 5" id="KW-0472">Membrane</keyword>
<evidence type="ECO:0000313" key="7">
    <source>
        <dbReference type="Proteomes" id="UP000290365"/>
    </source>
</evidence>
<feature type="transmembrane region" description="Helical" evidence="5">
    <location>
        <begin position="67"/>
        <end position="89"/>
    </location>
</feature>
<dbReference type="GO" id="GO:0016020">
    <property type="term" value="C:membrane"/>
    <property type="evidence" value="ECO:0007669"/>
    <property type="project" value="UniProtKB-SubCell"/>
</dbReference>
<protein>
    <submittedName>
        <fullName evidence="6">CvpA family protein</fullName>
    </submittedName>
</protein>
<sequence length="186" mass="20335">MSFGFIDILFLATVALLVFNGLRNGALFSIINLIGIPIAFGIVYFFGPRFTQLLAANGLSATPLISYIVLFFGSILILHIIGTVIRGVVQQIPVIGFGDALLGGVVGFIEAWLIWLILLLVLGSFLQNVQGTIQQGSRLVPGGLTIQVDQFRAWHDFYNEAITKSLFAQVNSFFIKQLPGLPQFPH</sequence>
<dbReference type="KEGG" id="kbs:EPA93_26610"/>
<feature type="transmembrane region" description="Helical" evidence="5">
    <location>
        <begin position="27"/>
        <end position="47"/>
    </location>
</feature>
<keyword evidence="2 5" id="KW-0812">Transmembrane</keyword>
<evidence type="ECO:0000256" key="5">
    <source>
        <dbReference type="SAM" id="Phobius"/>
    </source>
</evidence>
<keyword evidence="3 5" id="KW-1133">Transmembrane helix</keyword>
<keyword evidence="7" id="KW-1185">Reference proteome</keyword>
<feature type="transmembrane region" description="Helical" evidence="5">
    <location>
        <begin position="6"/>
        <end position="22"/>
    </location>
</feature>
<evidence type="ECO:0000256" key="3">
    <source>
        <dbReference type="ARBA" id="ARBA00022989"/>
    </source>
</evidence>
<evidence type="ECO:0000256" key="4">
    <source>
        <dbReference type="ARBA" id="ARBA00023136"/>
    </source>
</evidence>
<dbReference type="Proteomes" id="UP000290365">
    <property type="component" value="Chromosome"/>
</dbReference>
<dbReference type="InterPro" id="IPR003825">
    <property type="entry name" value="Colicin-V_CvpA"/>
</dbReference>
<dbReference type="RefSeq" id="WP_129890419.1">
    <property type="nucleotide sequence ID" value="NZ_CP035758.1"/>
</dbReference>
<evidence type="ECO:0000256" key="2">
    <source>
        <dbReference type="ARBA" id="ARBA00022692"/>
    </source>
</evidence>
<feature type="transmembrane region" description="Helical" evidence="5">
    <location>
        <begin position="101"/>
        <end position="126"/>
    </location>
</feature>
<dbReference type="OrthoDB" id="164263at2"/>
<evidence type="ECO:0000313" key="6">
    <source>
        <dbReference type="EMBL" id="QBD79366.1"/>
    </source>
</evidence>
<proteinExistence type="predicted"/>
<dbReference type="EMBL" id="CP035758">
    <property type="protein sequence ID" value="QBD79366.1"/>
    <property type="molecule type" value="Genomic_DNA"/>
</dbReference>
<evidence type="ECO:0000256" key="1">
    <source>
        <dbReference type="ARBA" id="ARBA00004141"/>
    </source>
</evidence>
<organism evidence="6 7">
    <name type="scientific">Ktedonosporobacter rubrisoli</name>
    <dbReference type="NCBI Taxonomy" id="2509675"/>
    <lineage>
        <taxon>Bacteria</taxon>
        <taxon>Bacillati</taxon>
        <taxon>Chloroflexota</taxon>
        <taxon>Ktedonobacteria</taxon>
        <taxon>Ktedonobacterales</taxon>
        <taxon>Ktedonosporobacteraceae</taxon>
        <taxon>Ktedonosporobacter</taxon>
    </lineage>
</organism>
<gene>
    <name evidence="6" type="ORF">EPA93_26610</name>
</gene>
<dbReference type="GO" id="GO:0009403">
    <property type="term" value="P:toxin biosynthetic process"/>
    <property type="evidence" value="ECO:0007669"/>
    <property type="project" value="InterPro"/>
</dbReference>
<name>A0A4P6JWI1_KTERU</name>
<accession>A0A4P6JWI1</accession>
<dbReference type="AlphaFoldDB" id="A0A4P6JWI1"/>